<dbReference type="InterPro" id="IPR052961">
    <property type="entry name" value="Oxido-Kinase-like_Enzymes"/>
</dbReference>
<proteinExistence type="predicted"/>
<feature type="domain" description="CHK kinase-like" evidence="2">
    <location>
        <begin position="717"/>
        <end position="907"/>
    </location>
</feature>
<sequence>MSSKEESPVMGNSFLEWSMVEKCLKSYYDIKANLIGESMFRIIRTSPKVCVSILAIKPKWDEIVDKKKVPQFFCAKVYTLHADCPKELIEKMAAGKSGEIDEEAVGYNTYQSVMAWENCNREIHVYQLMKKYGNKTHLKILPLIGCRGFETVNDKYGFILTPLVMKRYKSGVNEECVHSIVRSMAAFGGMMKKFSGKDYKKLQMNYYEHLFPTYLNAPSLKALMDNLKIVFENDEDEMLENIQEIIDYGYGKDFVVERLANMHKYFGHSKVLIYNGVHPHRLILERALGEDYEMTAMLDFENVSYGFPAYDIAAAIQSCVDDLYFDYYKLPTYVNVYWAVYEEEWNHEPLVTYDNLMYGTMLLVPAMRFIRLMDAVTKGAKSKNTVEPMDWVELKNEMLEIMGECYDSFIYTINHLSRFYMPGIGNNPRPKEPNPEDYPDLDTIGLFGLSEFSKKILEAKQAEKAARIDTKKPAEAAKNVIEQADKVNAAEDDSVKIESGKKEYGKELNIKSTEVAGKEDIGKNYYCECHHHHPEDVQESDKYYSVAENKEDDSGNGEVDEENKKSKKKAEEEKMVEKFTKETEEAKNAEEVNTTLKDGANEPKELNEELKDEWFFTFLLWALAKPVIRIYPDWVGSMNVEKLPKTFVVKIPTLLPISNKAKNPMASQEKRGYLLRMLHNREISTYQFLAVNPHPFVPLPKVYCGRKFAGLGRKGFLIMEDLKLNPQNFCFYQNIEDLKPVVVAAATFSAIGQKFGPSRLRFVTDMQCRRMMYSDVLCAKVVQLSENKLIDLLNGKIKVIDSFFEIVKTCYLLPKCHDAFINLHKYIGHSPIFIHTSLHHGDVLSTFDDENRVHFKALADFQRVSFGSPGEDIARLLFNCLKLKVLKVHQNELLQLYYKTFIQEFNRNGPCAFNGLPIIPYTYEQLHHSFTLFLPIVIVSFVVGYAADLDIKSLRNNETMEIIHTLSYFHYPNLDHVQLHFQRLYNTSAIFGPLRDVRRIDSDYVRPITKRFMVYALTPNWENANSYEKLPSSLVFVMQFYLAETILKNDYSLLPTQEERMKITRSLTYYLEGTIAVKLFAYDNHCSEPKNLICDHHEDFECIGGGYLEVIRIVEHITEFVNVEPALPTDYVKATILLRSSTFTDEEKEFCRGINENVDEIFRYIVSFLGTIEEFNKFRDILKKFYFNRQFIIKRFKLKTFFIERNPQGFARDDLCHDFGADALKIEDFLRCEYIMEQVTGLREYFKSLNLCLERLNFCEAIGSLHSRFCETEKYHMQKFSIDDIANSFSFNYPVAEVKFLRAPFTNALKDAYQAHRTNIAIFAPLFNVLIN</sequence>
<dbReference type="Pfam" id="PF07914">
    <property type="entry name" value="DUF1679"/>
    <property type="match status" value="2"/>
</dbReference>
<dbReference type="EMBL" id="CADEPM010000002">
    <property type="protein sequence ID" value="CAB3399173.1"/>
    <property type="molecule type" value="Genomic_DNA"/>
</dbReference>
<dbReference type="InterPro" id="IPR011009">
    <property type="entry name" value="Kinase-like_dom_sf"/>
</dbReference>
<dbReference type="SMART" id="SM00587">
    <property type="entry name" value="CHK"/>
    <property type="match status" value="1"/>
</dbReference>
<dbReference type="Proteomes" id="UP000494206">
    <property type="component" value="Unassembled WGS sequence"/>
</dbReference>
<dbReference type="OrthoDB" id="191037at2759"/>
<evidence type="ECO:0000313" key="3">
    <source>
        <dbReference type="EMBL" id="CAB3399173.1"/>
    </source>
</evidence>
<dbReference type="PANTHER" id="PTHR23020:SF8">
    <property type="entry name" value="CHK KINASE-LIKE DOMAIN-CONTAINING PROTEIN"/>
    <property type="match status" value="1"/>
</dbReference>
<reference evidence="3 4" key="1">
    <citation type="submission" date="2020-04" db="EMBL/GenBank/DDBJ databases">
        <authorList>
            <person name="Laetsch R D."/>
            <person name="Stevens L."/>
            <person name="Kumar S."/>
            <person name="Blaxter L. M."/>
        </authorList>
    </citation>
    <scope>NUCLEOTIDE SEQUENCE [LARGE SCALE GENOMIC DNA]</scope>
</reference>
<dbReference type="InterPro" id="IPR012877">
    <property type="entry name" value="Dhs-27"/>
</dbReference>
<dbReference type="SUPFAM" id="SSF56112">
    <property type="entry name" value="Protein kinase-like (PK-like)"/>
    <property type="match status" value="2"/>
</dbReference>
<gene>
    <name evidence="3" type="ORF">CBOVIS_LOCUS2339</name>
</gene>
<evidence type="ECO:0000259" key="2">
    <source>
        <dbReference type="SMART" id="SM00587"/>
    </source>
</evidence>
<evidence type="ECO:0000256" key="1">
    <source>
        <dbReference type="SAM" id="MobiDB-lite"/>
    </source>
</evidence>
<feature type="region of interest" description="Disordered" evidence="1">
    <location>
        <begin position="547"/>
        <end position="600"/>
    </location>
</feature>
<organism evidence="3 4">
    <name type="scientific">Caenorhabditis bovis</name>
    <dbReference type="NCBI Taxonomy" id="2654633"/>
    <lineage>
        <taxon>Eukaryota</taxon>
        <taxon>Metazoa</taxon>
        <taxon>Ecdysozoa</taxon>
        <taxon>Nematoda</taxon>
        <taxon>Chromadorea</taxon>
        <taxon>Rhabditida</taxon>
        <taxon>Rhabditina</taxon>
        <taxon>Rhabditomorpha</taxon>
        <taxon>Rhabditoidea</taxon>
        <taxon>Rhabditidae</taxon>
        <taxon>Peloderinae</taxon>
        <taxon>Caenorhabditis</taxon>
    </lineage>
</organism>
<feature type="compositionally biased region" description="Basic and acidic residues" evidence="1">
    <location>
        <begin position="569"/>
        <end position="590"/>
    </location>
</feature>
<evidence type="ECO:0000313" key="4">
    <source>
        <dbReference type="Proteomes" id="UP000494206"/>
    </source>
</evidence>
<name>A0A8S1EHF1_9PELO</name>
<accession>A0A8S1EHF1</accession>
<dbReference type="PANTHER" id="PTHR23020">
    <property type="entry name" value="UNCHARACTERIZED NUCLEAR HORMONE RECEPTOR-RELATED"/>
    <property type="match status" value="1"/>
</dbReference>
<protein>
    <recommendedName>
        <fullName evidence="2">CHK kinase-like domain-containing protein</fullName>
    </recommendedName>
</protein>
<dbReference type="InterPro" id="IPR015897">
    <property type="entry name" value="CHK_kinase-like"/>
</dbReference>
<comment type="caution">
    <text evidence="3">The sequence shown here is derived from an EMBL/GenBank/DDBJ whole genome shotgun (WGS) entry which is preliminary data.</text>
</comment>
<keyword evidence="4" id="KW-1185">Reference proteome</keyword>